<gene>
    <name evidence="1" type="ORF">BGZ95_003679</name>
</gene>
<dbReference type="AlphaFoldDB" id="A0AAD4D490"/>
<feature type="non-terminal residue" evidence="1">
    <location>
        <position position="1"/>
    </location>
</feature>
<dbReference type="Proteomes" id="UP001194580">
    <property type="component" value="Unassembled WGS sequence"/>
</dbReference>
<comment type="caution">
    <text evidence="1">The sequence shown here is derived from an EMBL/GenBank/DDBJ whole genome shotgun (WGS) entry which is preliminary data.</text>
</comment>
<evidence type="ECO:0000313" key="2">
    <source>
        <dbReference type="Proteomes" id="UP001194580"/>
    </source>
</evidence>
<accession>A0AAD4D490</accession>
<organism evidence="1 2">
    <name type="scientific">Linnemannia exigua</name>
    <dbReference type="NCBI Taxonomy" id="604196"/>
    <lineage>
        <taxon>Eukaryota</taxon>
        <taxon>Fungi</taxon>
        <taxon>Fungi incertae sedis</taxon>
        <taxon>Mucoromycota</taxon>
        <taxon>Mortierellomycotina</taxon>
        <taxon>Mortierellomycetes</taxon>
        <taxon>Mortierellales</taxon>
        <taxon>Mortierellaceae</taxon>
        <taxon>Linnemannia</taxon>
    </lineage>
</organism>
<keyword evidence="2" id="KW-1185">Reference proteome</keyword>
<sequence>VEEIVEETEAIATVAREQEIEINEQVITAQAMITREKQTVDIDETLMDLQTFEGFWEWQESLFSWVGVDPTLAAEVIKEHGWDLRVAATAFAIVFFEKKQPEEKGSWELIVEKAKGWMEEQIGVHMVEVVLHKVAELVK</sequence>
<evidence type="ECO:0000313" key="1">
    <source>
        <dbReference type="EMBL" id="KAG0264020.1"/>
    </source>
</evidence>
<dbReference type="EMBL" id="JAAAIL010001853">
    <property type="protein sequence ID" value="KAG0264020.1"/>
    <property type="molecule type" value="Genomic_DNA"/>
</dbReference>
<name>A0AAD4D490_9FUNG</name>
<reference evidence="1" key="1">
    <citation type="journal article" date="2020" name="Fungal Divers.">
        <title>Resolving the Mortierellaceae phylogeny through synthesis of multi-gene phylogenetics and phylogenomics.</title>
        <authorList>
            <person name="Vandepol N."/>
            <person name="Liber J."/>
            <person name="Desiro A."/>
            <person name="Na H."/>
            <person name="Kennedy M."/>
            <person name="Barry K."/>
            <person name="Grigoriev I.V."/>
            <person name="Miller A.N."/>
            <person name="O'Donnell K."/>
            <person name="Stajich J.E."/>
            <person name="Bonito G."/>
        </authorList>
    </citation>
    <scope>NUCLEOTIDE SEQUENCE</scope>
    <source>
        <strain evidence="1">NRRL 28262</strain>
    </source>
</reference>
<protein>
    <submittedName>
        <fullName evidence="1">Uncharacterized protein</fullName>
    </submittedName>
</protein>
<proteinExistence type="predicted"/>